<evidence type="ECO:0000313" key="2">
    <source>
        <dbReference type="EMBL" id="CAG9768842.1"/>
    </source>
</evidence>
<protein>
    <submittedName>
        <fullName evidence="2">Uncharacterized protein</fullName>
    </submittedName>
</protein>
<organism evidence="2 3">
    <name type="scientific">Ceutorhynchus assimilis</name>
    <name type="common">cabbage seed weevil</name>
    <dbReference type="NCBI Taxonomy" id="467358"/>
    <lineage>
        <taxon>Eukaryota</taxon>
        <taxon>Metazoa</taxon>
        <taxon>Ecdysozoa</taxon>
        <taxon>Arthropoda</taxon>
        <taxon>Hexapoda</taxon>
        <taxon>Insecta</taxon>
        <taxon>Pterygota</taxon>
        <taxon>Neoptera</taxon>
        <taxon>Endopterygota</taxon>
        <taxon>Coleoptera</taxon>
        <taxon>Polyphaga</taxon>
        <taxon>Cucujiformia</taxon>
        <taxon>Curculionidae</taxon>
        <taxon>Ceutorhynchinae</taxon>
        <taxon>Ceutorhynchus</taxon>
    </lineage>
</organism>
<name>A0A9N9QG03_9CUCU</name>
<dbReference type="Proteomes" id="UP001152799">
    <property type="component" value="Chromosome 5"/>
</dbReference>
<evidence type="ECO:0000313" key="3">
    <source>
        <dbReference type="Proteomes" id="UP001152799"/>
    </source>
</evidence>
<accession>A0A9N9QG03</accession>
<evidence type="ECO:0000256" key="1">
    <source>
        <dbReference type="SAM" id="MobiDB-lite"/>
    </source>
</evidence>
<reference evidence="2" key="1">
    <citation type="submission" date="2022-01" db="EMBL/GenBank/DDBJ databases">
        <authorList>
            <person name="King R."/>
        </authorList>
    </citation>
    <scope>NUCLEOTIDE SEQUENCE</scope>
</reference>
<feature type="region of interest" description="Disordered" evidence="1">
    <location>
        <begin position="8"/>
        <end position="29"/>
    </location>
</feature>
<dbReference type="AlphaFoldDB" id="A0A9N9QG03"/>
<keyword evidence="3" id="KW-1185">Reference proteome</keyword>
<feature type="compositionally biased region" description="Basic residues" evidence="1">
    <location>
        <begin position="19"/>
        <end position="29"/>
    </location>
</feature>
<sequence>MVINLQAKASSFHDPSGIRKNHPHMLKKSQKNSKKLCALIKLCTQLIEVLMNLQNKGQPLTTRQGRKKLQKTTPIC</sequence>
<dbReference type="EMBL" id="OU892281">
    <property type="protein sequence ID" value="CAG9768842.1"/>
    <property type="molecule type" value="Genomic_DNA"/>
</dbReference>
<gene>
    <name evidence="2" type="ORF">CEUTPL_LOCUS9363</name>
</gene>
<proteinExistence type="predicted"/>